<reference evidence="17" key="1">
    <citation type="submission" date="2018-11" db="EMBL/GenBank/DDBJ databases">
        <authorList>
            <person name="Alioto T."/>
            <person name="Alioto T."/>
        </authorList>
    </citation>
    <scope>NUCLEOTIDE SEQUENCE</scope>
</reference>
<dbReference type="GO" id="GO:0045211">
    <property type="term" value="C:postsynaptic membrane"/>
    <property type="evidence" value="ECO:0007669"/>
    <property type="project" value="InterPro"/>
</dbReference>
<feature type="transmembrane region" description="Helical" evidence="14">
    <location>
        <begin position="239"/>
        <end position="261"/>
    </location>
</feature>
<evidence type="ECO:0000256" key="5">
    <source>
        <dbReference type="ARBA" id="ARBA00023018"/>
    </source>
</evidence>
<keyword evidence="9" id="KW-0675">Receptor</keyword>
<dbReference type="InterPro" id="IPR006202">
    <property type="entry name" value="Neur_chan_lig-bd"/>
</dbReference>
<evidence type="ECO:0000313" key="17">
    <source>
        <dbReference type="EMBL" id="VDI23310.1"/>
    </source>
</evidence>
<keyword evidence="8" id="KW-1015">Disulfide bond</keyword>
<evidence type="ECO:0000256" key="4">
    <source>
        <dbReference type="ARBA" id="ARBA00022989"/>
    </source>
</evidence>
<evidence type="ECO:0000256" key="10">
    <source>
        <dbReference type="ARBA" id="ARBA00023180"/>
    </source>
</evidence>
<feature type="chain" id="PRO_5033114381" evidence="14">
    <location>
        <begin position="26"/>
        <end position="805"/>
    </location>
</feature>
<feature type="domain" description="Neurotransmitter-gated ion-channel ligand-binding" evidence="15">
    <location>
        <begin position="38"/>
        <end position="235"/>
    </location>
</feature>
<keyword evidence="1 14" id="KW-0813">Transport</keyword>
<dbReference type="GO" id="GO:0004888">
    <property type="term" value="F:transmembrane signaling receptor activity"/>
    <property type="evidence" value="ECO:0007669"/>
    <property type="project" value="InterPro"/>
</dbReference>
<dbReference type="Pfam" id="PF02931">
    <property type="entry name" value="Neur_chan_LBD"/>
    <property type="match status" value="2"/>
</dbReference>
<dbReference type="InterPro" id="IPR036734">
    <property type="entry name" value="Neur_chan_lig-bd_sf"/>
</dbReference>
<dbReference type="CDD" id="cd19051">
    <property type="entry name" value="LGIC_TM_cation"/>
    <property type="match status" value="2"/>
</dbReference>
<gene>
    <name evidence="17" type="ORF">MGAL_10B026231</name>
</gene>
<feature type="transmembrane region" description="Helical" evidence="14">
    <location>
        <begin position="651"/>
        <end position="669"/>
    </location>
</feature>
<feature type="transmembrane region" description="Helical" evidence="14">
    <location>
        <begin position="780"/>
        <end position="801"/>
    </location>
</feature>
<evidence type="ECO:0000256" key="14">
    <source>
        <dbReference type="RuleBase" id="RU000687"/>
    </source>
</evidence>
<keyword evidence="11" id="KW-1071">Ligand-gated ion channel</keyword>
<comment type="caution">
    <text evidence="14">Lacks conserved residue(s) required for the propagation of feature annotation.</text>
</comment>
<keyword evidence="12 14" id="KW-0407">Ion channel</keyword>
<evidence type="ECO:0000256" key="11">
    <source>
        <dbReference type="ARBA" id="ARBA00023286"/>
    </source>
</evidence>
<feature type="transmembrane region" description="Helical" evidence="14">
    <location>
        <begin position="268"/>
        <end position="286"/>
    </location>
</feature>
<comment type="caution">
    <text evidence="17">The sequence shown here is derived from an EMBL/GenBank/DDBJ whole genome shotgun (WGS) entry which is preliminary data.</text>
</comment>
<dbReference type="GO" id="GO:0022848">
    <property type="term" value="F:acetylcholine-gated monoatomic cation-selective channel activity"/>
    <property type="evidence" value="ECO:0007669"/>
    <property type="project" value="InterPro"/>
</dbReference>
<proteinExistence type="inferred from homology"/>
<keyword evidence="2" id="KW-1003">Cell membrane</keyword>
<dbReference type="PRINTS" id="PR00254">
    <property type="entry name" value="NICOTINICR"/>
</dbReference>
<dbReference type="EMBL" id="UYJE01003917">
    <property type="protein sequence ID" value="VDI23310.1"/>
    <property type="molecule type" value="Genomic_DNA"/>
</dbReference>
<dbReference type="InterPro" id="IPR038050">
    <property type="entry name" value="Neuro_actylchol_rec"/>
</dbReference>
<protein>
    <submittedName>
        <fullName evidence="17">Uncharacterized protein</fullName>
    </submittedName>
</protein>
<keyword evidence="3 14" id="KW-0812">Transmembrane</keyword>
<evidence type="ECO:0000256" key="9">
    <source>
        <dbReference type="ARBA" id="ARBA00023170"/>
    </source>
</evidence>
<feature type="domain" description="Neurotransmitter-gated ion-channel transmembrane" evidence="16">
    <location>
        <begin position="626"/>
        <end position="731"/>
    </location>
</feature>
<feature type="domain" description="Neurotransmitter-gated ion-channel ligand-binding" evidence="15">
    <location>
        <begin position="421"/>
        <end position="617"/>
    </location>
</feature>
<dbReference type="FunFam" id="2.70.170.10:FF:000028">
    <property type="entry name" value="AcetylCholine Receptor"/>
    <property type="match status" value="2"/>
</dbReference>
<sequence length="805" mass="93293">MSKGFCTRGLLRFFIYIGLLKPSTSYSVNDANKIHKLLFNQTDEGYNKLVLPDKPVNVSAEYNFLALNSLNVKEQILETTGWFTVVWNDSRLTWDKSLYGEIDYIYVPEDKIWHPELIVQNSILVLRKNLGAEQTVRIQYNGEVRWEPPAVLSTSCDMDVTYFPYDSQTCEIELASWGFSADVVNLEFFKTHINLEDYRPDEEWDLLTTFQETSNLTEDELVFSELLFRMEFKRLYGHYLMSVIFPTILTAILTFVTFFLPLESGDKIGYILTVLLALAVLLTLFSDTMPTTSKHTSVLVVFLTVTLGMACLVIIFTIFIIRLFHQPEHDKAPKWMHSLARKFLKLKCKAGRINHLDHLDQSQDIENDSPKDGRVHLKSKKKFTPYTNKELAEFFDYFLFELLKHSTSYTVSNANRIHKFLFNSTDEGYNNLVLPDYPVNISVEYNFLALNSLDIKEQILGTTGWFTVVWNDSRLTWDKSSYGDIDYIFVPEDKIWHPELIVQNSIVQLRKNLGADQTIRIQYNGELRWEPPAVLSTSCDMDVTYFPYDSQTCDIEIASWGFSVDIVNLEFYKTHINLEDFRPDEEWEIITTSQQTSNLTEDELVFSELLFRMEFKRYYGHYLMSVIFPTILTAILTFVTFFLPLESGDKIGYILTVLLALAVLLTLFSDSMPTTSKHTSVLVVFLTVTLGMACLVIVFTIFIIRLFHQPEHDKAPKWMHSLARKFLKLKCKAGRINHLDHIGQSQITENDQPKEGRVCLESRKEFIPYTNKELAEFFDYFLFGVFTVLYILVLLCFPIVLSTST</sequence>
<dbReference type="Pfam" id="PF02932">
    <property type="entry name" value="Neur_chan_memb"/>
    <property type="match status" value="2"/>
</dbReference>
<feature type="transmembrane region" description="Helical" evidence="14">
    <location>
        <begin position="681"/>
        <end position="707"/>
    </location>
</feature>
<keyword evidence="14" id="KW-0732">Signal</keyword>
<keyword evidence="5" id="KW-0770">Synapse</keyword>
<feature type="transmembrane region" description="Helical" evidence="14">
    <location>
        <begin position="622"/>
        <end position="645"/>
    </location>
</feature>
<dbReference type="SUPFAM" id="SSF90112">
    <property type="entry name" value="Neurotransmitter-gated ion-channel transmembrane pore"/>
    <property type="match status" value="2"/>
</dbReference>
<comment type="subcellular location">
    <subcellularLocation>
        <location evidence="13">Synaptic cell membrane</location>
        <topology evidence="13">Multi-pass membrane protein</topology>
    </subcellularLocation>
</comment>
<dbReference type="OrthoDB" id="6099057at2759"/>
<dbReference type="Gene3D" id="1.20.58.390">
    <property type="entry name" value="Neurotransmitter-gated ion-channel transmembrane domain"/>
    <property type="match status" value="2"/>
</dbReference>
<dbReference type="InterPro" id="IPR006201">
    <property type="entry name" value="Neur_channel"/>
</dbReference>
<feature type="domain" description="Neurotransmitter-gated ion-channel transmembrane" evidence="16">
    <location>
        <begin position="243"/>
        <end position="355"/>
    </location>
</feature>
<evidence type="ECO:0000256" key="1">
    <source>
        <dbReference type="ARBA" id="ARBA00022448"/>
    </source>
</evidence>
<dbReference type="PRINTS" id="PR00252">
    <property type="entry name" value="NRIONCHANNEL"/>
</dbReference>
<keyword evidence="10" id="KW-0325">Glycoprotein</keyword>
<keyword evidence="7 14" id="KW-0472">Membrane</keyword>
<evidence type="ECO:0000259" key="16">
    <source>
        <dbReference type="Pfam" id="PF02932"/>
    </source>
</evidence>
<dbReference type="InterPro" id="IPR036719">
    <property type="entry name" value="Neuro-gated_channel_TM_sf"/>
</dbReference>
<dbReference type="InterPro" id="IPR002394">
    <property type="entry name" value="Nicotinic_acetylcholine_rcpt"/>
</dbReference>
<evidence type="ECO:0000259" key="15">
    <source>
        <dbReference type="Pfam" id="PF02931"/>
    </source>
</evidence>
<dbReference type="AlphaFoldDB" id="A0A8B6DPN1"/>
<evidence type="ECO:0000313" key="18">
    <source>
        <dbReference type="Proteomes" id="UP000596742"/>
    </source>
</evidence>
<dbReference type="SUPFAM" id="SSF63712">
    <property type="entry name" value="Nicotinic receptor ligand binding domain-like"/>
    <property type="match status" value="2"/>
</dbReference>
<evidence type="ECO:0000256" key="12">
    <source>
        <dbReference type="ARBA" id="ARBA00023303"/>
    </source>
</evidence>
<dbReference type="InterPro" id="IPR018000">
    <property type="entry name" value="Neurotransmitter_ion_chnl_CS"/>
</dbReference>
<comment type="similarity">
    <text evidence="14">Belongs to the ligand-gated ion channel (TC 1.A.9) family.</text>
</comment>
<evidence type="ECO:0000256" key="2">
    <source>
        <dbReference type="ARBA" id="ARBA00022475"/>
    </source>
</evidence>
<dbReference type="Gene3D" id="2.70.170.10">
    <property type="entry name" value="Neurotransmitter-gated ion-channel ligand-binding domain"/>
    <property type="match status" value="2"/>
</dbReference>
<dbReference type="PROSITE" id="PS00236">
    <property type="entry name" value="NEUROTR_ION_CHANNEL"/>
    <property type="match status" value="2"/>
</dbReference>
<dbReference type="Proteomes" id="UP000596742">
    <property type="component" value="Unassembled WGS sequence"/>
</dbReference>
<keyword evidence="4 14" id="KW-1133">Transmembrane helix</keyword>
<feature type="transmembrane region" description="Helical" evidence="14">
    <location>
        <begin position="298"/>
        <end position="324"/>
    </location>
</feature>
<dbReference type="InterPro" id="IPR006029">
    <property type="entry name" value="Neurotrans-gated_channel_TM"/>
</dbReference>
<accession>A0A8B6DPN1</accession>
<evidence type="ECO:0000256" key="3">
    <source>
        <dbReference type="ARBA" id="ARBA00022692"/>
    </source>
</evidence>
<keyword evidence="18" id="KW-1185">Reference proteome</keyword>
<evidence type="ECO:0000256" key="7">
    <source>
        <dbReference type="ARBA" id="ARBA00023136"/>
    </source>
</evidence>
<organism evidence="17 18">
    <name type="scientific">Mytilus galloprovincialis</name>
    <name type="common">Mediterranean mussel</name>
    <dbReference type="NCBI Taxonomy" id="29158"/>
    <lineage>
        <taxon>Eukaryota</taxon>
        <taxon>Metazoa</taxon>
        <taxon>Spiralia</taxon>
        <taxon>Lophotrochozoa</taxon>
        <taxon>Mollusca</taxon>
        <taxon>Bivalvia</taxon>
        <taxon>Autobranchia</taxon>
        <taxon>Pteriomorphia</taxon>
        <taxon>Mytilida</taxon>
        <taxon>Mytiloidea</taxon>
        <taxon>Mytilidae</taxon>
        <taxon>Mytilinae</taxon>
        <taxon>Mytilus</taxon>
    </lineage>
</organism>
<evidence type="ECO:0000256" key="6">
    <source>
        <dbReference type="ARBA" id="ARBA00023065"/>
    </source>
</evidence>
<evidence type="ECO:0000256" key="8">
    <source>
        <dbReference type="ARBA" id="ARBA00023157"/>
    </source>
</evidence>
<dbReference type="CDD" id="cd18989">
    <property type="entry name" value="LGIC_ECD_cation"/>
    <property type="match status" value="2"/>
</dbReference>
<name>A0A8B6DPN1_MYTGA</name>
<feature type="signal peptide" evidence="14">
    <location>
        <begin position="1"/>
        <end position="25"/>
    </location>
</feature>
<evidence type="ECO:0000256" key="13">
    <source>
        <dbReference type="ARBA" id="ARBA00034099"/>
    </source>
</evidence>
<dbReference type="PANTHER" id="PTHR18945">
    <property type="entry name" value="NEUROTRANSMITTER GATED ION CHANNEL"/>
    <property type="match status" value="1"/>
</dbReference>
<keyword evidence="6 14" id="KW-0406">Ion transport</keyword>